<keyword evidence="6" id="KW-1185">Reference proteome</keyword>
<keyword evidence="3" id="KW-0560">Oxidoreductase</keyword>
<dbReference type="PANTHER" id="PTHR46720">
    <property type="entry name" value="HYDROXYLASE, PUTATIVE (AFU_ORTHOLOGUE AFUA_3G01460)-RELATED"/>
    <property type="match status" value="1"/>
</dbReference>
<evidence type="ECO:0000259" key="4">
    <source>
        <dbReference type="Pfam" id="PF01494"/>
    </source>
</evidence>
<organism evidence="5 6">
    <name type="scientific">Jaapia argillacea MUCL 33604</name>
    <dbReference type="NCBI Taxonomy" id="933084"/>
    <lineage>
        <taxon>Eukaryota</taxon>
        <taxon>Fungi</taxon>
        <taxon>Dikarya</taxon>
        <taxon>Basidiomycota</taxon>
        <taxon>Agaricomycotina</taxon>
        <taxon>Agaricomycetes</taxon>
        <taxon>Agaricomycetidae</taxon>
        <taxon>Jaapiales</taxon>
        <taxon>Jaapiaceae</taxon>
        <taxon>Jaapia</taxon>
    </lineage>
</organism>
<dbReference type="AlphaFoldDB" id="A0A067PSB5"/>
<dbReference type="SUPFAM" id="SSF54373">
    <property type="entry name" value="FAD-linked reductases, C-terminal domain"/>
    <property type="match status" value="1"/>
</dbReference>
<sequence>MTGGKKFDVAICGGGVGGLICALALSKYPDIHVDIYEAARTFTELGAGIGIWPRTRKIMKTLGLEEDIQRVLNAPREGEPTPVFTYRKSDQSEGFEFFQMVTPGGLLMLHRADFQQILLKHISQVVKTHTSKRLCSYSQPSSPSPITLSFEDGSTATCNVLIGADGIRSSARASLIRDLSARATATNDKVALGRMVEPTWSGCIAWRSLIPVEKLRAADPTHHAITQPTQYLGKDAYILVYPISQGRMINFVAFQVRHDLEGTVFPGHWVTPNGSKEDFVGAYKGWEPEVQTLLKCVEKPLRWAIHTAKHLPSLVSGRVVIIGDAAHAMTPHQGSGAGQAIEDAYLLATLLGHPSTTLQTIPLALSAYDAVRRPEARRVAEISIENGKMFTFHLDEYQHLERLGPEVEKEKLREMAGRFIKNWQWSWMGEIGGDIERAVRMFEVAVRR</sequence>
<dbReference type="Gene3D" id="3.50.50.60">
    <property type="entry name" value="FAD/NAD(P)-binding domain"/>
    <property type="match status" value="1"/>
</dbReference>
<evidence type="ECO:0000313" key="5">
    <source>
        <dbReference type="EMBL" id="KDQ56725.1"/>
    </source>
</evidence>
<evidence type="ECO:0000256" key="1">
    <source>
        <dbReference type="ARBA" id="ARBA00022630"/>
    </source>
</evidence>
<name>A0A067PSB5_9AGAM</name>
<evidence type="ECO:0000313" key="6">
    <source>
        <dbReference type="Proteomes" id="UP000027265"/>
    </source>
</evidence>
<dbReference type="InterPro" id="IPR036188">
    <property type="entry name" value="FAD/NAD-bd_sf"/>
</dbReference>
<dbReference type="HOGENOM" id="CLU_009665_6_3_1"/>
<dbReference type="SUPFAM" id="SSF51905">
    <property type="entry name" value="FAD/NAD(P)-binding domain"/>
    <property type="match status" value="1"/>
</dbReference>
<dbReference type="PANTHER" id="PTHR46720:SF3">
    <property type="entry name" value="FAD-BINDING DOMAIN-CONTAINING PROTEIN-RELATED"/>
    <property type="match status" value="1"/>
</dbReference>
<accession>A0A067PSB5</accession>
<dbReference type="GO" id="GO:0044550">
    <property type="term" value="P:secondary metabolite biosynthetic process"/>
    <property type="evidence" value="ECO:0007669"/>
    <property type="project" value="TreeGrafter"/>
</dbReference>
<feature type="domain" description="FAD-binding" evidence="4">
    <location>
        <begin position="314"/>
        <end position="381"/>
    </location>
</feature>
<dbReference type="GO" id="GO:0016491">
    <property type="term" value="F:oxidoreductase activity"/>
    <property type="evidence" value="ECO:0007669"/>
    <property type="project" value="UniProtKB-KW"/>
</dbReference>
<dbReference type="OrthoDB" id="417877at2759"/>
<keyword evidence="2" id="KW-0274">FAD</keyword>
<proteinExistence type="predicted"/>
<dbReference type="InParanoid" id="A0A067PSB5"/>
<reference evidence="6" key="1">
    <citation type="journal article" date="2014" name="Proc. Natl. Acad. Sci. U.S.A.">
        <title>Extensive sampling of basidiomycete genomes demonstrates inadequacy of the white-rot/brown-rot paradigm for wood decay fungi.</title>
        <authorList>
            <person name="Riley R."/>
            <person name="Salamov A.A."/>
            <person name="Brown D.W."/>
            <person name="Nagy L.G."/>
            <person name="Floudas D."/>
            <person name="Held B.W."/>
            <person name="Levasseur A."/>
            <person name="Lombard V."/>
            <person name="Morin E."/>
            <person name="Otillar R."/>
            <person name="Lindquist E.A."/>
            <person name="Sun H."/>
            <person name="LaButti K.M."/>
            <person name="Schmutz J."/>
            <person name="Jabbour D."/>
            <person name="Luo H."/>
            <person name="Baker S.E."/>
            <person name="Pisabarro A.G."/>
            <person name="Walton J.D."/>
            <person name="Blanchette R.A."/>
            <person name="Henrissat B."/>
            <person name="Martin F."/>
            <person name="Cullen D."/>
            <person name="Hibbett D.S."/>
            <person name="Grigoriev I.V."/>
        </authorList>
    </citation>
    <scope>NUCLEOTIDE SEQUENCE [LARGE SCALE GENOMIC DNA]</scope>
    <source>
        <strain evidence="6">MUCL 33604</strain>
    </source>
</reference>
<protein>
    <recommendedName>
        <fullName evidence="4">FAD-binding domain-containing protein</fullName>
    </recommendedName>
</protein>
<dbReference type="GO" id="GO:0071949">
    <property type="term" value="F:FAD binding"/>
    <property type="evidence" value="ECO:0007669"/>
    <property type="project" value="InterPro"/>
</dbReference>
<feature type="domain" description="FAD-binding" evidence="4">
    <location>
        <begin position="7"/>
        <end position="179"/>
    </location>
</feature>
<dbReference type="InterPro" id="IPR002938">
    <property type="entry name" value="FAD-bd"/>
</dbReference>
<evidence type="ECO:0000256" key="3">
    <source>
        <dbReference type="ARBA" id="ARBA00023002"/>
    </source>
</evidence>
<dbReference type="InterPro" id="IPR051104">
    <property type="entry name" value="FAD_monoxygenase"/>
</dbReference>
<dbReference type="PRINTS" id="PR00420">
    <property type="entry name" value="RNGMNOXGNASE"/>
</dbReference>
<evidence type="ECO:0000256" key="2">
    <source>
        <dbReference type="ARBA" id="ARBA00022827"/>
    </source>
</evidence>
<dbReference type="Proteomes" id="UP000027265">
    <property type="component" value="Unassembled WGS sequence"/>
</dbReference>
<dbReference type="EMBL" id="KL197721">
    <property type="protein sequence ID" value="KDQ56725.1"/>
    <property type="molecule type" value="Genomic_DNA"/>
</dbReference>
<gene>
    <name evidence="5" type="ORF">JAAARDRAFT_70435</name>
</gene>
<dbReference type="STRING" id="933084.A0A067PSB5"/>
<dbReference type="Pfam" id="PF01494">
    <property type="entry name" value="FAD_binding_3"/>
    <property type="match status" value="2"/>
</dbReference>
<keyword evidence="1" id="KW-0285">Flavoprotein</keyword>